<keyword evidence="6" id="KW-0862">Zinc</keyword>
<feature type="region of interest" description="Disordered" evidence="12">
    <location>
        <begin position="339"/>
        <end position="364"/>
    </location>
</feature>
<feature type="region of interest" description="Disordered" evidence="12">
    <location>
        <begin position="602"/>
        <end position="773"/>
    </location>
</feature>
<dbReference type="GO" id="GO:0006357">
    <property type="term" value="P:regulation of transcription by RNA polymerase II"/>
    <property type="evidence" value="ECO:0007669"/>
    <property type="project" value="TreeGrafter"/>
</dbReference>
<feature type="compositionally biased region" description="Acidic residues" evidence="12">
    <location>
        <begin position="746"/>
        <end position="761"/>
    </location>
</feature>
<feature type="compositionally biased region" description="Basic and acidic residues" evidence="12">
    <location>
        <begin position="667"/>
        <end position="676"/>
    </location>
</feature>
<gene>
    <name evidence="14" type="ORF">BV898_00235</name>
</gene>
<dbReference type="FunFam" id="3.30.160.60:FF:000446">
    <property type="entry name" value="Zinc finger protein"/>
    <property type="match status" value="1"/>
</dbReference>
<dbReference type="SMART" id="SM00355">
    <property type="entry name" value="ZnF_C2H2"/>
    <property type="match status" value="10"/>
</dbReference>
<keyword evidence="4" id="KW-0677">Repeat</keyword>
<reference evidence="15" key="1">
    <citation type="submission" date="2017-01" db="EMBL/GenBank/DDBJ databases">
        <title>Comparative genomics of anhydrobiosis in the tardigrade Hypsibius dujardini.</title>
        <authorList>
            <person name="Yoshida Y."/>
            <person name="Koutsovoulos G."/>
            <person name="Laetsch D."/>
            <person name="Stevens L."/>
            <person name="Kumar S."/>
            <person name="Horikawa D."/>
            <person name="Ishino K."/>
            <person name="Komine S."/>
            <person name="Tomita M."/>
            <person name="Blaxter M."/>
            <person name="Arakawa K."/>
        </authorList>
    </citation>
    <scope>NUCLEOTIDE SEQUENCE [LARGE SCALE GENOMIC DNA]</scope>
    <source>
        <strain evidence="15">Z151</strain>
    </source>
</reference>
<feature type="domain" description="C2H2-type" evidence="13">
    <location>
        <begin position="366"/>
        <end position="393"/>
    </location>
</feature>
<accession>A0A1W0XFH9</accession>
<dbReference type="AlphaFoldDB" id="A0A1W0XFH9"/>
<organism evidence="14 15">
    <name type="scientific">Hypsibius exemplaris</name>
    <name type="common">Freshwater tardigrade</name>
    <dbReference type="NCBI Taxonomy" id="2072580"/>
    <lineage>
        <taxon>Eukaryota</taxon>
        <taxon>Metazoa</taxon>
        <taxon>Ecdysozoa</taxon>
        <taxon>Tardigrada</taxon>
        <taxon>Eutardigrada</taxon>
        <taxon>Parachela</taxon>
        <taxon>Hypsibioidea</taxon>
        <taxon>Hypsibiidae</taxon>
        <taxon>Hypsibius</taxon>
    </lineage>
</organism>
<evidence type="ECO:0000256" key="11">
    <source>
        <dbReference type="PROSITE-ProRule" id="PRU00042"/>
    </source>
</evidence>
<dbReference type="PROSITE" id="PS00028">
    <property type="entry name" value="ZINC_FINGER_C2H2_1"/>
    <property type="match status" value="2"/>
</dbReference>
<evidence type="ECO:0000256" key="2">
    <source>
        <dbReference type="ARBA" id="ARBA00006991"/>
    </source>
</evidence>
<keyword evidence="9" id="KW-0804">Transcription</keyword>
<feature type="domain" description="C2H2-type" evidence="13">
    <location>
        <begin position="519"/>
        <end position="548"/>
    </location>
</feature>
<sequence length="773" mass="85840">MAISLTPIIEADTTGSPFVNPTGRSGATVVIEKAVRGGCRRPSSMDFVPAHRFTPRPNKNLTTPTAEDFRKPGKGLDVYGPTRYHTTGLLATIAGKTVPAKSKLDEKLAGAASLCETSLAAQVSDMKIRNEQRMKQAVEHCPVADGEVDGVSHFPRNRRKKGRSFATYGYRCLPVTVKPFVLQTLPPGCVRAVGNSANAASVSTGIERSEMFRAALVKGSPAAAVASPTPALQGFSRELVQVRHLQLLRRINRDIYLKKSTKMAAAVASQPLPVHHGALASASSNAKAYPCQHEGCGKTFKWQSYLDRHNLFHSGEKPFECSFEGCGYRAAQSGNLRVHELSHTGEIPEKKERKRRKQNLTPPKQYPCPECDKVFEWKSYLDRHAIFHTGERPYHCDFQGCNYKAAQPGNLKYHMQMHTGVKAYECSWEGCDYKSTHPGVLRAHMLNHSPKKGSKTMFACRGENCDFRAAHADEIRKHMKSQHKGEEIFRCPWEECDFTAAKATALKSHYLGHTGEKRYACSFENCLYRSAFPGHVKAHFMTHSEEKPFHCRFDECEFSGRTTRELEKHRRRHVGQRPYVCPRPKCDFSAAGAVYVRKHIEKEHGDESDEEEQAQRKRLKKQKKREAKLEGKVGKGIEGGIKKKNKKLTLSPSSGSPTKLKISKKGLKTEKVDAGKKKSSSTLTKSGGLKNGSSSKKSLHKSKPRLGRVTKESAKRGAGKRGGKSSHAEPDTSDAESRSDVHFTESEGEAEPETSADEEEERVVTVSTKRGRK</sequence>
<comment type="subcellular location">
    <subcellularLocation>
        <location evidence="1">Nucleus</location>
    </subcellularLocation>
</comment>
<feature type="compositionally biased region" description="Basic and acidic residues" evidence="12">
    <location>
        <begin position="726"/>
        <end position="745"/>
    </location>
</feature>
<dbReference type="GO" id="GO:0005634">
    <property type="term" value="C:nucleus"/>
    <property type="evidence" value="ECO:0007669"/>
    <property type="project" value="UniProtKB-SubCell"/>
</dbReference>
<dbReference type="PROSITE" id="PS50157">
    <property type="entry name" value="ZINC_FINGER_C2H2_2"/>
    <property type="match status" value="8"/>
</dbReference>
<keyword evidence="3" id="KW-0479">Metal-binding</keyword>
<evidence type="ECO:0000256" key="4">
    <source>
        <dbReference type="ARBA" id="ARBA00022737"/>
    </source>
</evidence>
<comment type="caution">
    <text evidence="14">The sequence shown here is derived from an EMBL/GenBank/DDBJ whole genome shotgun (WGS) entry which is preliminary data.</text>
</comment>
<feature type="domain" description="C2H2-type" evidence="13">
    <location>
        <begin position="394"/>
        <end position="423"/>
    </location>
</feature>
<feature type="domain" description="C2H2-type" evidence="13">
    <location>
        <begin position="289"/>
        <end position="318"/>
    </location>
</feature>
<evidence type="ECO:0000256" key="8">
    <source>
        <dbReference type="ARBA" id="ARBA00023125"/>
    </source>
</evidence>
<feature type="compositionally biased region" description="Basic residues" evidence="12">
    <location>
        <begin position="616"/>
        <end position="626"/>
    </location>
</feature>
<evidence type="ECO:0000256" key="6">
    <source>
        <dbReference type="ARBA" id="ARBA00022833"/>
    </source>
</evidence>
<name>A0A1W0XFH9_HYPEX</name>
<dbReference type="SUPFAM" id="SSF57667">
    <property type="entry name" value="beta-beta-alpha zinc fingers"/>
    <property type="match status" value="5"/>
</dbReference>
<evidence type="ECO:0000256" key="9">
    <source>
        <dbReference type="ARBA" id="ARBA00023163"/>
    </source>
</evidence>
<keyword evidence="5 11" id="KW-0863">Zinc-finger</keyword>
<dbReference type="OrthoDB" id="2687452at2759"/>
<evidence type="ECO:0000256" key="12">
    <source>
        <dbReference type="SAM" id="MobiDB-lite"/>
    </source>
</evidence>
<feature type="domain" description="C2H2-type" evidence="13">
    <location>
        <begin position="458"/>
        <end position="488"/>
    </location>
</feature>
<feature type="region of interest" description="Disordered" evidence="12">
    <location>
        <begin position="46"/>
        <end position="74"/>
    </location>
</feature>
<evidence type="ECO:0000256" key="7">
    <source>
        <dbReference type="ARBA" id="ARBA00023015"/>
    </source>
</evidence>
<comment type="similarity">
    <text evidence="2">Belongs to the krueppel C2H2-type zinc-finger protein family.</text>
</comment>
<dbReference type="EMBL" id="MTYJ01000001">
    <property type="protein sequence ID" value="OQV26111.1"/>
    <property type="molecule type" value="Genomic_DNA"/>
</dbReference>
<evidence type="ECO:0000256" key="1">
    <source>
        <dbReference type="ARBA" id="ARBA00004123"/>
    </source>
</evidence>
<dbReference type="FunFam" id="3.30.160.60:FF:000149">
    <property type="entry name" value="Zinc finger protein 569"/>
    <property type="match status" value="1"/>
</dbReference>
<feature type="domain" description="C2H2-type" evidence="13">
    <location>
        <begin position="319"/>
        <end position="348"/>
    </location>
</feature>
<evidence type="ECO:0000256" key="3">
    <source>
        <dbReference type="ARBA" id="ARBA00022723"/>
    </source>
</evidence>
<dbReference type="Proteomes" id="UP000192578">
    <property type="component" value="Unassembled WGS sequence"/>
</dbReference>
<feature type="domain" description="C2H2-type" evidence="13">
    <location>
        <begin position="489"/>
        <end position="518"/>
    </location>
</feature>
<keyword evidence="10" id="KW-0539">Nucleus</keyword>
<evidence type="ECO:0000313" key="15">
    <source>
        <dbReference type="Proteomes" id="UP000192578"/>
    </source>
</evidence>
<dbReference type="Gene3D" id="3.30.160.60">
    <property type="entry name" value="Classic Zinc Finger"/>
    <property type="match status" value="8"/>
</dbReference>
<keyword evidence="8" id="KW-0238">DNA-binding</keyword>
<protein>
    <submittedName>
        <fullName evidence="14">Zinc finger protein 726</fullName>
    </submittedName>
</protein>
<dbReference type="InterPro" id="IPR051061">
    <property type="entry name" value="Zinc_finger_trans_reg"/>
</dbReference>
<keyword evidence="7" id="KW-0805">Transcription regulation</keyword>
<feature type="compositionally biased region" description="Basic and acidic residues" evidence="12">
    <location>
        <begin position="339"/>
        <end position="351"/>
    </location>
</feature>
<evidence type="ECO:0000256" key="5">
    <source>
        <dbReference type="ARBA" id="ARBA00022771"/>
    </source>
</evidence>
<dbReference type="PANTHER" id="PTHR46179:SF13">
    <property type="entry name" value="C2H2-TYPE DOMAIN-CONTAINING PROTEIN"/>
    <property type="match status" value="1"/>
</dbReference>
<feature type="compositionally biased region" description="Low complexity" evidence="12">
    <location>
        <begin position="680"/>
        <end position="696"/>
    </location>
</feature>
<dbReference type="FunFam" id="3.30.160.60:FF:000075">
    <property type="entry name" value="Putative zinc finger protein 536"/>
    <property type="match status" value="1"/>
</dbReference>
<evidence type="ECO:0000256" key="10">
    <source>
        <dbReference type="ARBA" id="ARBA00023242"/>
    </source>
</evidence>
<keyword evidence="15" id="KW-1185">Reference proteome</keyword>
<evidence type="ECO:0000313" key="14">
    <source>
        <dbReference type="EMBL" id="OQV26111.1"/>
    </source>
</evidence>
<dbReference type="InterPro" id="IPR013087">
    <property type="entry name" value="Znf_C2H2_type"/>
</dbReference>
<feature type="compositionally biased region" description="Basic residues" evidence="12">
    <location>
        <begin position="697"/>
        <end position="708"/>
    </location>
</feature>
<dbReference type="PANTHER" id="PTHR46179">
    <property type="entry name" value="ZINC FINGER PROTEIN"/>
    <property type="match status" value="1"/>
</dbReference>
<dbReference type="GO" id="GO:0008270">
    <property type="term" value="F:zinc ion binding"/>
    <property type="evidence" value="ECO:0007669"/>
    <property type="project" value="UniProtKB-KW"/>
</dbReference>
<dbReference type="GO" id="GO:0003677">
    <property type="term" value="F:DNA binding"/>
    <property type="evidence" value="ECO:0007669"/>
    <property type="project" value="UniProtKB-KW"/>
</dbReference>
<feature type="domain" description="C2H2-type" evidence="13">
    <location>
        <begin position="549"/>
        <end position="578"/>
    </location>
</feature>
<proteinExistence type="inferred from homology"/>
<dbReference type="InterPro" id="IPR036236">
    <property type="entry name" value="Znf_C2H2_sf"/>
</dbReference>
<evidence type="ECO:0000259" key="13">
    <source>
        <dbReference type="PROSITE" id="PS50157"/>
    </source>
</evidence>